<reference evidence="2 3" key="1">
    <citation type="submission" date="2015-06" db="EMBL/GenBank/DDBJ databases">
        <title>Genome sequence of Pseudoalteromonas peptidolytica.</title>
        <authorList>
            <person name="Xie B.-B."/>
            <person name="Rong J.-C."/>
            <person name="Qin Q.-L."/>
            <person name="Zhang Y.-Z."/>
        </authorList>
    </citation>
    <scope>NUCLEOTIDE SEQUENCE [LARGE SCALE GENOMIC DNA]</scope>
    <source>
        <strain evidence="2 3">F12-50-A1</strain>
    </source>
</reference>
<comment type="caution">
    <text evidence="2">The sequence shown here is derived from an EMBL/GenBank/DDBJ whole genome shotgun (WGS) entry which is preliminary data.</text>
</comment>
<organism evidence="2 3">
    <name type="scientific">Pseudoalteromonas peptidolytica F12-50-A1</name>
    <dbReference type="NCBI Taxonomy" id="1315280"/>
    <lineage>
        <taxon>Bacteria</taxon>
        <taxon>Pseudomonadati</taxon>
        <taxon>Pseudomonadota</taxon>
        <taxon>Gammaproteobacteria</taxon>
        <taxon>Alteromonadales</taxon>
        <taxon>Pseudoalteromonadaceae</taxon>
        <taxon>Pseudoalteromonas</taxon>
    </lineage>
</organism>
<dbReference type="AlphaFoldDB" id="A0A8I0MYE4"/>
<evidence type="ECO:0000313" key="3">
    <source>
        <dbReference type="Proteomes" id="UP000660708"/>
    </source>
</evidence>
<feature type="region of interest" description="Disordered" evidence="1">
    <location>
        <begin position="90"/>
        <end position="110"/>
    </location>
</feature>
<evidence type="ECO:0000256" key="1">
    <source>
        <dbReference type="SAM" id="MobiDB-lite"/>
    </source>
</evidence>
<sequence length="211" mass="23852">MINNLEPIIFFIKLGQNDVPLLGEHGLPQLIPRPIGKDIGELVRKGKVNDLERFAEIQIQQEQWDWAKSYLDYLVELEAVQQYNAELPETTQDAEGNEVPNEPKPLPVAPERPAVRTTEEVLSPYMLAIEKLRGVTFKGVNVSLNEANQNGLSALKSALDLAIEFGAEEQFFPVNFNAETSQGVQVLPLDNAKEFKQFGLEFVLSRRRFFE</sequence>
<proteinExistence type="predicted"/>
<keyword evidence="3" id="KW-1185">Reference proteome</keyword>
<protein>
    <submittedName>
        <fullName evidence="2">Uncharacterized protein</fullName>
    </submittedName>
</protein>
<gene>
    <name evidence="2" type="ORF">PPEP_a4581</name>
</gene>
<dbReference type="EMBL" id="AQHF01000032">
    <property type="protein sequence ID" value="MBE0348294.1"/>
    <property type="molecule type" value="Genomic_DNA"/>
</dbReference>
<dbReference type="Proteomes" id="UP000660708">
    <property type="component" value="Unassembled WGS sequence"/>
</dbReference>
<dbReference type="RefSeq" id="WP_147389476.1">
    <property type="nucleotide sequence ID" value="NZ_AQHF01000032.1"/>
</dbReference>
<evidence type="ECO:0000313" key="2">
    <source>
        <dbReference type="EMBL" id="MBE0348294.1"/>
    </source>
</evidence>
<name>A0A8I0MYE4_9GAMM</name>
<accession>A0A8I0MYE4</accession>